<dbReference type="SUPFAM" id="SSF100950">
    <property type="entry name" value="NagB/RpiA/CoA transferase-like"/>
    <property type="match status" value="1"/>
</dbReference>
<proteinExistence type="inferred from homology"/>
<accession>A0ABR9ZPM3</accession>
<sequence>MKSKVMPIEEALSVVKDGTRLMLGGFIDAGSPLVSIEKLVARNVKDLTLIAVTPGMSGFGKSMLYKNKQVKELISTHVGTSAESTEAYLAGELLVKEFFPMGTWIEKVRAGAMGLGGVLVPVGVGILDAEGLFPDLEKPKEVVEVNGVKCFIEPALTAEVAIVKAWRADTMGNLEFRGTSLNNNMDIAMAGKYTIAEVNEIVPVGTIAPERVGCPGVFVNAVVQGQKIDEQDELYKSVWLDRGKLVKEDINGRS</sequence>
<dbReference type="Pfam" id="PF01144">
    <property type="entry name" value="CoA_trans"/>
    <property type="match status" value="1"/>
</dbReference>
<dbReference type="Proteomes" id="UP000614200">
    <property type="component" value="Unassembled WGS sequence"/>
</dbReference>
<dbReference type="Gene3D" id="3.40.1080.10">
    <property type="entry name" value="Glutaconate Coenzyme A-transferase"/>
    <property type="match status" value="1"/>
</dbReference>
<name>A0ABR9ZPM3_9FIRM</name>
<comment type="caution">
    <text evidence="3">The sequence shown here is derived from an EMBL/GenBank/DDBJ whole genome shotgun (WGS) entry which is preliminary data.</text>
</comment>
<dbReference type="InterPro" id="IPR004165">
    <property type="entry name" value="CoA_trans_fam_I"/>
</dbReference>
<dbReference type="SMART" id="SM00882">
    <property type="entry name" value="CoA_trans"/>
    <property type="match status" value="1"/>
</dbReference>
<keyword evidence="2 3" id="KW-0808">Transferase</keyword>
<dbReference type="RefSeq" id="WP_194700654.1">
    <property type="nucleotide sequence ID" value="NZ_JADKNH010000002.1"/>
</dbReference>
<dbReference type="GO" id="GO:0016740">
    <property type="term" value="F:transferase activity"/>
    <property type="evidence" value="ECO:0007669"/>
    <property type="project" value="UniProtKB-KW"/>
</dbReference>
<evidence type="ECO:0000256" key="2">
    <source>
        <dbReference type="ARBA" id="ARBA00022679"/>
    </source>
</evidence>
<dbReference type="NCBIfam" id="TIGR02429">
    <property type="entry name" value="pcaI_scoA_fam"/>
    <property type="match status" value="1"/>
</dbReference>
<dbReference type="PANTHER" id="PTHR13707">
    <property type="entry name" value="KETOACID-COENZYME A TRANSFERASE"/>
    <property type="match status" value="1"/>
</dbReference>
<evidence type="ECO:0000313" key="3">
    <source>
        <dbReference type="EMBL" id="MBF4692423.1"/>
    </source>
</evidence>
<dbReference type="InterPro" id="IPR012792">
    <property type="entry name" value="3-oxoacid_CoA-transf_A"/>
</dbReference>
<protein>
    <submittedName>
        <fullName evidence="3">CoA transferase subunit A</fullName>
    </submittedName>
</protein>
<gene>
    <name evidence="3" type="ORF">ISU02_04810</name>
</gene>
<keyword evidence="4" id="KW-1185">Reference proteome</keyword>
<dbReference type="PROSITE" id="PS01273">
    <property type="entry name" value="COA_TRANSF_1"/>
    <property type="match status" value="1"/>
</dbReference>
<organism evidence="3 4">
    <name type="scientific">Fusibacter ferrireducens</name>
    <dbReference type="NCBI Taxonomy" id="2785058"/>
    <lineage>
        <taxon>Bacteria</taxon>
        <taxon>Bacillati</taxon>
        <taxon>Bacillota</taxon>
        <taxon>Clostridia</taxon>
        <taxon>Eubacteriales</taxon>
        <taxon>Eubacteriales Family XII. Incertae Sedis</taxon>
        <taxon>Fusibacter</taxon>
    </lineage>
</organism>
<reference evidence="3 4" key="1">
    <citation type="submission" date="2020-11" db="EMBL/GenBank/DDBJ databases">
        <title>Fusibacter basophilias sp. nov.</title>
        <authorList>
            <person name="Qiu D."/>
        </authorList>
    </citation>
    <scope>NUCLEOTIDE SEQUENCE [LARGE SCALE GENOMIC DNA]</scope>
    <source>
        <strain evidence="3 4">Q10-2</strain>
    </source>
</reference>
<dbReference type="EMBL" id="JADKNH010000002">
    <property type="protein sequence ID" value="MBF4692423.1"/>
    <property type="molecule type" value="Genomic_DNA"/>
</dbReference>
<evidence type="ECO:0000256" key="1">
    <source>
        <dbReference type="ARBA" id="ARBA00005612"/>
    </source>
</evidence>
<evidence type="ECO:0000313" key="4">
    <source>
        <dbReference type="Proteomes" id="UP000614200"/>
    </source>
</evidence>
<comment type="similarity">
    <text evidence="1">Belongs to the 3-oxoacid CoA-transferase subunit A family.</text>
</comment>
<dbReference type="InterPro" id="IPR004163">
    <property type="entry name" value="CoA_transf_BS"/>
</dbReference>
<dbReference type="PANTHER" id="PTHR13707:SF60">
    <property type="entry name" value="ACETATE COA-TRANSFERASE SUBUNIT ALPHA"/>
    <property type="match status" value="1"/>
</dbReference>
<dbReference type="InterPro" id="IPR037171">
    <property type="entry name" value="NagB/RpiA_transferase-like"/>
</dbReference>